<evidence type="ECO:0000259" key="5">
    <source>
        <dbReference type="Pfam" id="PF00082"/>
    </source>
</evidence>
<dbReference type="Pfam" id="PF00082">
    <property type="entry name" value="Peptidase_S8"/>
    <property type="match status" value="1"/>
</dbReference>
<keyword evidence="3" id="KW-0720">Serine protease</keyword>
<dbReference type="SUPFAM" id="SSF52743">
    <property type="entry name" value="Subtilisin-like"/>
    <property type="match status" value="1"/>
</dbReference>
<evidence type="ECO:0000313" key="6">
    <source>
        <dbReference type="EMBL" id="KAJ6262551.1"/>
    </source>
</evidence>
<dbReference type="InterPro" id="IPR000209">
    <property type="entry name" value="Peptidase_S8/S53_dom"/>
</dbReference>
<feature type="region of interest" description="Disordered" evidence="4">
    <location>
        <begin position="592"/>
        <end position="611"/>
    </location>
</feature>
<dbReference type="PRINTS" id="PR00723">
    <property type="entry name" value="SUBTILISIN"/>
</dbReference>
<evidence type="ECO:0000256" key="2">
    <source>
        <dbReference type="ARBA" id="ARBA00022801"/>
    </source>
</evidence>
<evidence type="ECO:0000313" key="7">
    <source>
        <dbReference type="Proteomes" id="UP001221413"/>
    </source>
</evidence>
<comment type="caution">
    <text evidence="6">The sequence shown here is derived from an EMBL/GenBank/DDBJ whole genome shotgun (WGS) entry which is preliminary data.</text>
</comment>
<feature type="compositionally biased region" description="Basic and acidic residues" evidence="4">
    <location>
        <begin position="335"/>
        <end position="350"/>
    </location>
</feature>
<dbReference type="EMBL" id="JAQGDS010000003">
    <property type="protein sequence ID" value="KAJ6262551.1"/>
    <property type="molecule type" value="Genomic_DNA"/>
</dbReference>
<keyword evidence="2" id="KW-0378">Hydrolase</keyword>
<evidence type="ECO:0000256" key="3">
    <source>
        <dbReference type="ARBA" id="ARBA00022825"/>
    </source>
</evidence>
<feature type="region of interest" description="Disordered" evidence="4">
    <location>
        <begin position="320"/>
        <end position="350"/>
    </location>
</feature>
<keyword evidence="7" id="KW-1185">Reference proteome</keyword>
<feature type="region of interest" description="Disordered" evidence="4">
    <location>
        <begin position="48"/>
        <end position="83"/>
    </location>
</feature>
<feature type="domain" description="Peptidase S8/S53" evidence="5">
    <location>
        <begin position="647"/>
        <end position="905"/>
    </location>
</feature>
<proteinExistence type="predicted"/>
<reference evidence="6" key="1">
    <citation type="submission" date="2023-01" db="EMBL/GenBank/DDBJ databases">
        <title>The chitinases involved in constricting ring structure development in the nematode-trapping fungus Drechslerella dactyloides.</title>
        <authorList>
            <person name="Wang R."/>
            <person name="Zhang L."/>
            <person name="Tang P."/>
            <person name="Li S."/>
            <person name="Liang L."/>
        </authorList>
    </citation>
    <scope>NUCLEOTIDE SEQUENCE</scope>
    <source>
        <strain evidence="6">YMF1.00031</strain>
    </source>
</reference>
<dbReference type="GO" id="GO:0006508">
    <property type="term" value="P:proteolysis"/>
    <property type="evidence" value="ECO:0007669"/>
    <property type="project" value="UniProtKB-KW"/>
</dbReference>
<dbReference type="Gene3D" id="3.40.50.200">
    <property type="entry name" value="Peptidase S8/S53 domain"/>
    <property type="match status" value="1"/>
</dbReference>
<dbReference type="Proteomes" id="UP001221413">
    <property type="component" value="Unassembled WGS sequence"/>
</dbReference>
<keyword evidence="1" id="KW-0645">Protease</keyword>
<evidence type="ECO:0000256" key="1">
    <source>
        <dbReference type="ARBA" id="ARBA00022670"/>
    </source>
</evidence>
<dbReference type="GO" id="GO:0004252">
    <property type="term" value="F:serine-type endopeptidase activity"/>
    <property type="evidence" value="ECO:0007669"/>
    <property type="project" value="InterPro"/>
</dbReference>
<dbReference type="InterPro" id="IPR015500">
    <property type="entry name" value="Peptidase_S8_subtilisin-rel"/>
</dbReference>
<protein>
    <recommendedName>
        <fullName evidence="5">Peptidase S8/S53 domain-containing protein</fullName>
    </recommendedName>
</protein>
<dbReference type="AlphaFoldDB" id="A0AAD6J1U3"/>
<dbReference type="InterPro" id="IPR036852">
    <property type="entry name" value="Peptidase_S8/S53_dom_sf"/>
</dbReference>
<name>A0AAD6J1U3_DREDA</name>
<accession>A0AAD6J1U3</accession>
<evidence type="ECO:0000256" key="4">
    <source>
        <dbReference type="SAM" id="MobiDB-lite"/>
    </source>
</evidence>
<gene>
    <name evidence="6" type="ORF">Dda_3362</name>
</gene>
<organism evidence="6 7">
    <name type="scientific">Drechslerella dactyloides</name>
    <name type="common">Nematode-trapping fungus</name>
    <name type="synonym">Arthrobotrys dactyloides</name>
    <dbReference type="NCBI Taxonomy" id="74499"/>
    <lineage>
        <taxon>Eukaryota</taxon>
        <taxon>Fungi</taxon>
        <taxon>Dikarya</taxon>
        <taxon>Ascomycota</taxon>
        <taxon>Pezizomycotina</taxon>
        <taxon>Orbiliomycetes</taxon>
        <taxon>Orbiliales</taxon>
        <taxon>Orbiliaceae</taxon>
        <taxon>Drechslerella</taxon>
    </lineage>
</organism>
<sequence length="994" mass="111455">MIMSAATMEPEAAIAIKRASTMNTGRRRASDAAIDACQAARNALEHLFQSSPTSEERKNLLDRLGNGRSDKKNKKKQRDTTALHESLATAFNERGKATDSDADVFKELMNGRDTRFKQPYKLQDLLATGTGSQSVLHIILDPSNYNPDSFDFDRLKPLIRFLLLLCPELPNVIDGEGRPPLFAVLSCAETETDEQEFVLDKETKRRIVRYLCYERSKDNPDGLASQFAIESLGMASSGGEGTAVHLAIENDISLPERVVTQLSSLRAKTEDNMCLEMLDGKGRSCLHIALTSPFSLGKISWAETLARLQPQLLNPTYKAWEGSKETKPTPLQHFTEQRNKDRQERKSMRDRLKEADMLNSKLDSLEDFMKQQCLLNFDNATCKSIMYNRNNVREIYLAFEENDSISWESLKRQSQHYKLDTTLRTVQIPKVRINWGVESRTAHQKAMSWNCFGSTHLYMIFYWLKFRDSLPVKKVFEVVVDDFGDEQTKSHSDKAILECLRGLQVETWDWRRMDIPTEVIYESAGEHVKTLYLYCSGTKAVLEAWADTNGLARLKNGLESVETMNEYVAKFKADLKKTFEEVNKGKRLKVSSEPVKSASRKQPGVASAASKLKEENEQGFEEQDWLKCMDQFADIIELLDKGGTDPVKVALIDDGVKSSYAGLDDCIERGKYWAQPPKPSQRKLMRGYSQNYNTSQGGHGTVMAYFICRVCPKVRLYVAKLDPELRTDSSKNSPFSFPIESIVEASAEQANAYRVQAIEWAVAEKVDIISMSWAIDKKTITENLDDKKRLLIKRLRAAITLAADNNILLFCANPDRGAGSETESYPKHFDTERVFCIGAATQDGTPWAKIDATNNSCDYFLPGVELGFQAETSARQPNEPPGIWKTYNGSSLSCALASGLAAMILHCTQVAGQSAASPQYAKLKSHDGMKKAFNSIKVTRHKWLPVRSVFGQSSLAVGTKEAKTDALRDIVSGFINAACKRAPTGDFDSYQLPA</sequence>